<dbReference type="AlphaFoldDB" id="A0A9R1S7P4"/>
<evidence type="ECO:0000256" key="1">
    <source>
        <dbReference type="ARBA" id="ARBA00004251"/>
    </source>
</evidence>
<keyword evidence="3" id="KW-0245">EGF-like domain</keyword>
<dbReference type="Proteomes" id="UP000324705">
    <property type="component" value="Chromosome 3B"/>
</dbReference>
<reference evidence="15 16" key="1">
    <citation type="submission" date="2017-09" db="EMBL/GenBank/DDBJ databases">
        <authorList>
            <consortium name="International Durum Wheat Genome Sequencing Consortium (IDWGSC)"/>
            <person name="Milanesi L."/>
        </authorList>
    </citation>
    <scope>NUCLEOTIDE SEQUENCE [LARGE SCALE GENOMIC DNA]</scope>
    <source>
        <strain evidence="16">cv. Svevo</strain>
    </source>
</reference>
<dbReference type="InterPro" id="IPR001480">
    <property type="entry name" value="Bulb-type_lectin_dom"/>
</dbReference>
<dbReference type="PANTHER" id="PTHR32444">
    <property type="entry name" value="BULB-TYPE LECTIN DOMAIN-CONTAINING PROTEIN"/>
    <property type="match status" value="1"/>
</dbReference>
<evidence type="ECO:0000256" key="12">
    <source>
        <dbReference type="SAM" id="SignalP"/>
    </source>
</evidence>
<evidence type="ECO:0000256" key="6">
    <source>
        <dbReference type="ARBA" id="ARBA00023157"/>
    </source>
</evidence>
<feature type="domain" description="Apple" evidence="14">
    <location>
        <begin position="341"/>
        <end position="423"/>
    </location>
</feature>
<feature type="compositionally biased region" description="Basic and acidic residues" evidence="10">
    <location>
        <begin position="492"/>
        <end position="505"/>
    </location>
</feature>
<accession>A0A9R1S7P4</accession>
<dbReference type="PANTHER" id="PTHR32444:SF183">
    <property type="entry name" value="APPLE DOMAIN-CONTAINING PROTEIN"/>
    <property type="match status" value="1"/>
</dbReference>
<comment type="catalytic activity">
    <reaction evidence="9">
        <text>L-seryl-[protein] + ATP = O-phospho-L-seryl-[protein] + ADP + H(+)</text>
        <dbReference type="Rhea" id="RHEA:17989"/>
        <dbReference type="Rhea" id="RHEA-COMP:9863"/>
        <dbReference type="Rhea" id="RHEA-COMP:11604"/>
        <dbReference type="ChEBI" id="CHEBI:15378"/>
        <dbReference type="ChEBI" id="CHEBI:29999"/>
        <dbReference type="ChEBI" id="CHEBI:30616"/>
        <dbReference type="ChEBI" id="CHEBI:83421"/>
        <dbReference type="ChEBI" id="CHEBI:456216"/>
        <dbReference type="EC" id="2.7.11.1"/>
    </reaction>
</comment>
<organism evidence="15 16">
    <name type="scientific">Triticum turgidum subsp. durum</name>
    <name type="common">Durum wheat</name>
    <name type="synonym">Triticum durum</name>
    <dbReference type="NCBI Taxonomy" id="4567"/>
    <lineage>
        <taxon>Eukaryota</taxon>
        <taxon>Viridiplantae</taxon>
        <taxon>Streptophyta</taxon>
        <taxon>Embryophyta</taxon>
        <taxon>Tracheophyta</taxon>
        <taxon>Spermatophyta</taxon>
        <taxon>Magnoliopsida</taxon>
        <taxon>Liliopsida</taxon>
        <taxon>Poales</taxon>
        <taxon>Poaceae</taxon>
        <taxon>BOP clade</taxon>
        <taxon>Pooideae</taxon>
        <taxon>Triticodae</taxon>
        <taxon>Triticeae</taxon>
        <taxon>Triticinae</taxon>
        <taxon>Triticum</taxon>
    </lineage>
</organism>
<dbReference type="EMBL" id="LT934116">
    <property type="protein sequence ID" value="VAH83360.1"/>
    <property type="molecule type" value="Genomic_DNA"/>
</dbReference>
<proteinExistence type="predicted"/>
<evidence type="ECO:0000256" key="3">
    <source>
        <dbReference type="ARBA" id="ARBA00022536"/>
    </source>
</evidence>
<evidence type="ECO:0000256" key="2">
    <source>
        <dbReference type="ARBA" id="ARBA00012513"/>
    </source>
</evidence>
<evidence type="ECO:0000256" key="10">
    <source>
        <dbReference type="SAM" id="MobiDB-lite"/>
    </source>
</evidence>
<dbReference type="Pfam" id="PF00954">
    <property type="entry name" value="S_locus_glycop"/>
    <property type="match status" value="1"/>
</dbReference>
<keyword evidence="7" id="KW-0675">Receptor</keyword>
<dbReference type="Gene3D" id="3.30.200.20">
    <property type="entry name" value="Phosphorylase Kinase, domain 1"/>
    <property type="match status" value="1"/>
</dbReference>
<dbReference type="PROSITE" id="PS50948">
    <property type="entry name" value="PAN"/>
    <property type="match status" value="1"/>
</dbReference>
<evidence type="ECO:0000313" key="15">
    <source>
        <dbReference type="EMBL" id="VAH83360.1"/>
    </source>
</evidence>
<dbReference type="GO" id="GO:0005886">
    <property type="term" value="C:plasma membrane"/>
    <property type="evidence" value="ECO:0007669"/>
    <property type="project" value="UniProtKB-SubCell"/>
</dbReference>
<dbReference type="Pfam" id="PF01453">
    <property type="entry name" value="B_lectin"/>
    <property type="match status" value="1"/>
</dbReference>
<dbReference type="GO" id="GO:0030246">
    <property type="term" value="F:carbohydrate binding"/>
    <property type="evidence" value="ECO:0007669"/>
    <property type="project" value="UniProtKB-KW"/>
</dbReference>
<keyword evidence="5" id="KW-0430">Lectin</keyword>
<dbReference type="CDD" id="cd00028">
    <property type="entry name" value="B_lectin"/>
    <property type="match status" value="1"/>
</dbReference>
<keyword evidence="11" id="KW-1133">Transmembrane helix</keyword>
<dbReference type="InterPro" id="IPR003609">
    <property type="entry name" value="Pan_app"/>
</dbReference>
<evidence type="ECO:0000313" key="16">
    <source>
        <dbReference type="Proteomes" id="UP000324705"/>
    </source>
</evidence>
<feature type="chain" id="PRO_5040231172" description="non-specific serine/threonine protein kinase" evidence="12">
    <location>
        <begin position="23"/>
        <end position="554"/>
    </location>
</feature>
<dbReference type="GO" id="GO:0048544">
    <property type="term" value="P:recognition of pollen"/>
    <property type="evidence" value="ECO:0007669"/>
    <property type="project" value="InterPro"/>
</dbReference>
<evidence type="ECO:0000259" key="13">
    <source>
        <dbReference type="PROSITE" id="PS50927"/>
    </source>
</evidence>
<feature type="signal peptide" evidence="12">
    <location>
        <begin position="1"/>
        <end position="22"/>
    </location>
</feature>
<keyword evidence="4 12" id="KW-0732">Signal</keyword>
<dbReference type="GO" id="GO:0031625">
    <property type="term" value="F:ubiquitin protein ligase binding"/>
    <property type="evidence" value="ECO:0007669"/>
    <property type="project" value="UniProtKB-ARBA"/>
</dbReference>
<dbReference type="CDD" id="cd01098">
    <property type="entry name" value="PAN_AP_plant"/>
    <property type="match status" value="1"/>
</dbReference>
<evidence type="ECO:0000256" key="9">
    <source>
        <dbReference type="ARBA" id="ARBA00048679"/>
    </source>
</evidence>
<evidence type="ECO:0000256" key="7">
    <source>
        <dbReference type="ARBA" id="ARBA00023170"/>
    </source>
</evidence>
<dbReference type="InterPro" id="IPR036426">
    <property type="entry name" value="Bulb-type_lectin_dom_sf"/>
</dbReference>
<evidence type="ECO:0000259" key="14">
    <source>
        <dbReference type="PROSITE" id="PS50948"/>
    </source>
</evidence>
<keyword evidence="11" id="KW-0472">Membrane</keyword>
<feature type="region of interest" description="Disordered" evidence="10">
    <location>
        <begin position="477"/>
        <end position="506"/>
    </location>
</feature>
<sequence>MRRRSVALLLLVAATYLPVSIATDTIDLTASIAGNQTLLSARGAFRLGFFSPPGSPAGRTYIGIWYARIPVQTVVWVANRQNPVVQSPGVLKLSPDGRLVIVDGQNTTVWSSSAPTGDVTTKATAQLLDSGNLVVSSDGSGSSQSVAWQSFDYPTDTQLPGMKVGVDHRSGFAWNMTSWSSPADPSPGQYTVKLITGGLPEFFLFRGPAKIFTTGPWNGVVLTGVPELKTEAYTFVLVSNPNETYSTYYISSPSLLTRLVVEGSTGLLQRYVWADGAWNNFWYHPTDPCDSYARCGPFGFAYCDTAHSPECSCLPGFQPRSRKWSFRDGSGGCIRKTKLSCGDGDGFWPVNNMKLPEATNATVHADMTLDECRQLCLANCSCRAYSAANISGGVNRGCVIWATDLLNMRQYPAVVQDLYIRLAQSDVDALNVSAAGKRRRTLVIAVAAAISGALLLAAAGCLCFWRCKARRKRQLQAPGSGDNVLPFRTRKHPDLSPAREDDENKMSCGEDDLDLPLFDLAVILAATDNFAAESKLGEGGFGPVYLEGLRMGKK</sequence>
<dbReference type="GO" id="GO:0051707">
    <property type="term" value="P:response to other organism"/>
    <property type="evidence" value="ECO:0007669"/>
    <property type="project" value="UniProtKB-ARBA"/>
</dbReference>
<evidence type="ECO:0000256" key="11">
    <source>
        <dbReference type="SAM" id="Phobius"/>
    </source>
</evidence>
<dbReference type="Pfam" id="PF08276">
    <property type="entry name" value="PAN_2"/>
    <property type="match status" value="1"/>
</dbReference>
<name>A0A9R1S7P4_TRITD</name>
<dbReference type="SMART" id="SM00473">
    <property type="entry name" value="PAN_AP"/>
    <property type="match status" value="1"/>
</dbReference>
<gene>
    <name evidence="15" type="ORF">TRITD_3Bv1G230270</name>
</gene>
<dbReference type="PROSITE" id="PS50927">
    <property type="entry name" value="BULB_LECTIN"/>
    <property type="match status" value="1"/>
</dbReference>
<evidence type="ECO:0000256" key="8">
    <source>
        <dbReference type="ARBA" id="ARBA00047899"/>
    </source>
</evidence>
<dbReference type="Gene3D" id="2.90.10.10">
    <property type="entry name" value="Bulb-type lectin domain"/>
    <property type="match status" value="1"/>
</dbReference>
<dbReference type="FunFam" id="2.90.10.10:FF:000003">
    <property type="entry name" value="G-type lectin S-receptor-like serine/threonine-protein kinase"/>
    <property type="match status" value="1"/>
</dbReference>
<keyword evidence="6" id="KW-1015">Disulfide bond</keyword>
<evidence type="ECO:0000256" key="4">
    <source>
        <dbReference type="ARBA" id="ARBA00022729"/>
    </source>
</evidence>
<keyword evidence="11" id="KW-0812">Transmembrane</keyword>
<dbReference type="GO" id="GO:0004674">
    <property type="term" value="F:protein serine/threonine kinase activity"/>
    <property type="evidence" value="ECO:0007669"/>
    <property type="project" value="UniProtKB-EC"/>
</dbReference>
<dbReference type="SMART" id="SM00108">
    <property type="entry name" value="B_lectin"/>
    <property type="match status" value="1"/>
</dbReference>
<keyword evidence="16" id="KW-1185">Reference proteome</keyword>
<dbReference type="InterPro" id="IPR000858">
    <property type="entry name" value="S_locus_glycoprot_dom"/>
</dbReference>
<evidence type="ECO:0000256" key="5">
    <source>
        <dbReference type="ARBA" id="ARBA00022734"/>
    </source>
</evidence>
<dbReference type="EC" id="2.7.11.1" evidence="2"/>
<dbReference type="SUPFAM" id="SSF51110">
    <property type="entry name" value="alpha-D-mannose-specific plant lectins"/>
    <property type="match status" value="1"/>
</dbReference>
<protein>
    <recommendedName>
        <fullName evidence="2">non-specific serine/threonine protein kinase</fullName>
        <ecNumber evidence="2">2.7.11.1</ecNumber>
    </recommendedName>
</protein>
<feature type="domain" description="Bulb-type lectin" evidence="13">
    <location>
        <begin position="23"/>
        <end position="148"/>
    </location>
</feature>
<comment type="subcellular location">
    <subcellularLocation>
        <location evidence="1">Cell membrane</location>
        <topology evidence="1">Single-pass type I membrane protein</topology>
    </subcellularLocation>
</comment>
<feature type="transmembrane region" description="Helical" evidence="11">
    <location>
        <begin position="442"/>
        <end position="465"/>
    </location>
</feature>
<comment type="catalytic activity">
    <reaction evidence="8">
        <text>L-threonyl-[protein] + ATP = O-phospho-L-threonyl-[protein] + ADP + H(+)</text>
        <dbReference type="Rhea" id="RHEA:46608"/>
        <dbReference type="Rhea" id="RHEA-COMP:11060"/>
        <dbReference type="Rhea" id="RHEA-COMP:11605"/>
        <dbReference type="ChEBI" id="CHEBI:15378"/>
        <dbReference type="ChEBI" id="CHEBI:30013"/>
        <dbReference type="ChEBI" id="CHEBI:30616"/>
        <dbReference type="ChEBI" id="CHEBI:61977"/>
        <dbReference type="ChEBI" id="CHEBI:456216"/>
        <dbReference type="EC" id="2.7.11.1"/>
    </reaction>
</comment>
<dbReference type="Gramene" id="TRITD3Bv1G230270.7">
    <property type="protein sequence ID" value="TRITD3Bv1G230270.7"/>
    <property type="gene ID" value="TRITD3Bv1G230270"/>
</dbReference>